<dbReference type="EMBL" id="QUNS01000001">
    <property type="protein sequence ID" value="REH55981.1"/>
    <property type="molecule type" value="Genomic_DNA"/>
</dbReference>
<reference evidence="1 2" key="1">
    <citation type="submission" date="2018-08" db="EMBL/GenBank/DDBJ databases">
        <title>Genomic Encyclopedia of Type Strains, Phase IV (KMG-IV): sequencing the most valuable type-strain genomes for metagenomic binning, comparative biology and taxonomic classification.</title>
        <authorList>
            <person name="Goeker M."/>
        </authorList>
    </citation>
    <scope>NUCLEOTIDE SEQUENCE [LARGE SCALE GENOMIC DNA]</scope>
    <source>
        <strain evidence="1 2">DSM 18841</strain>
    </source>
</reference>
<dbReference type="Proteomes" id="UP000256884">
    <property type="component" value="Unassembled WGS sequence"/>
</dbReference>
<dbReference type="PROSITE" id="PS51257">
    <property type="entry name" value="PROKAR_LIPOPROTEIN"/>
    <property type="match status" value="1"/>
</dbReference>
<protein>
    <recommendedName>
        <fullName evidence="3">Lipoprotein</fullName>
    </recommendedName>
</protein>
<proteinExistence type="predicted"/>
<dbReference type="OrthoDB" id="9986308at2"/>
<evidence type="ECO:0008006" key="3">
    <source>
        <dbReference type="Google" id="ProtNLM"/>
    </source>
</evidence>
<comment type="caution">
    <text evidence="1">The sequence shown here is derived from an EMBL/GenBank/DDBJ whole genome shotgun (WGS) entry which is preliminary data.</text>
</comment>
<name>A0A3E0IBG2_9FLAO</name>
<dbReference type="RefSeq" id="WP_115899332.1">
    <property type="nucleotide sequence ID" value="NZ_QUNS01000001.1"/>
</dbReference>
<accession>A0A3E0IBG2</accession>
<gene>
    <name evidence="1" type="ORF">C7448_1018</name>
</gene>
<dbReference type="AlphaFoldDB" id="A0A3E0IBG2"/>
<keyword evidence="2" id="KW-1185">Reference proteome</keyword>
<organism evidence="1 2">
    <name type="scientific">Tenacibaculum gallaicum</name>
    <dbReference type="NCBI Taxonomy" id="561505"/>
    <lineage>
        <taxon>Bacteria</taxon>
        <taxon>Pseudomonadati</taxon>
        <taxon>Bacteroidota</taxon>
        <taxon>Flavobacteriia</taxon>
        <taxon>Flavobacteriales</taxon>
        <taxon>Flavobacteriaceae</taxon>
        <taxon>Tenacibaculum</taxon>
    </lineage>
</organism>
<sequence length="168" mass="18621">MRTLYIFTIILGLISISCTSYKKTVAKDTSSQTSDVSTIKTETDQTLIWTNQPNSNSTKIKVLNAAFAFGSLPNGLNQMGYTIIENNGTYLVTNTTRALSDDVRVKAWVEGQDIILTSEVQQYKETEFGLPQPSGFVKCVRGNNTSLPDCWRTILVIANHLGGDKQYQ</sequence>
<evidence type="ECO:0000313" key="2">
    <source>
        <dbReference type="Proteomes" id="UP000256884"/>
    </source>
</evidence>
<evidence type="ECO:0000313" key="1">
    <source>
        <dbReference type="EMBL" id="REH55981.1"/>
    </source>
</evidence>